<evidence type="ECO:0000313" key="1">
    <source>
        <dbReference type="EMBL" id="KAI0086709.1"/>
    </source>
</evidence>
<evidence type="ECO:0000313" key="2">
    <source>
        <dbReference type="Proteomes" id="UP001055072"/>
    </source>
</evidence>
<organism evidence="1 2">
    <name type="scientific">Irpex rosettiformis</name>
    <dbReference type="NCBI Taxonomy" id="378272"/>
    <lineage>
        <taxon>Eukaryota</taxon>
        <taxon>Fungi</taxon>
        <taxon>Dikarya</taxon>
        <taxon>Basidiomycota</taxon>
        <taxon>Agaricomycotina</taxon>
        <taxon>Agaricomycetes</taxon>
        <taxon>Polyporales</taxon>
        <taxon>Irpicaceae</taxon>
        <taxon>Irpex</taxon>
    </lineage>
</organism>
<dbReference type="EMBL" id="MU274922">
    <property type="protein sequence ID" value="KAI0086709.1"/>
    <property type="molecule type" value="Genomic_DNA"/>
</dbReference>
<sequence length="543" mass="59305">MTRRGWTTEEQRAWLKWFEQFPEPEPTAEQVQAANGDVEEAKKKAIQKRKTQIVNWFQNHNRGVGSGASGHKVLPLCRSQRNLLRWQAYVRLHGKRVMPEINKEWEAKVANGEPTNKRLSFVSARAAEMLAAESQEVQTEVENFRKGKKVEGEGDEEDEEVNKVNMQQRAIDNVPRTLQRCLDDLAKLTGWIGTILVGGPDPRSGSFKSFSYHVGKTVTAGSQLDQATECWGKLEKAFEEFLPKCYGNTLGDLHQKFTASQNRQGTPEDGSSEDGNGENNEVQRAMDEDKGGEDEGQSDAGNDERPVGRAVNMDNTFDEERERQILANAQLLKELGLGGTPAVKERPQPRKVGRKSTQQKPVSERQLRSRTSGKDQMNTPEGESATPEGESATPEGESATPEGEPTTPERESATPEGESTTPEGESATPEGESATPERESATPEREPATPAVTNPTPMTISNSPSKAGASNTHSQLCPPLQNDVDLPLSSSLSPAPPPSSAPIASPTAAPTDQSASTDSAGTTSTPMDTVTPPQWWREAYEHL</sequence>
<accession>A0ACB8TY23</accession>
<gene>
    <name evidence="1" type="ORF">BDY19DRAFT_995719</name>
</gene>
<protein>
    <submittedName>
        <fullName evidence="1">Uncharacterized protein</fullName>
    </submittedName>
</protein>
<dbReference type="Proteomes" id="UP001055072">
    <property type="component" value="Unassembled WGS sequence"/>
</dbReference>
<keyword evidence="2" id="KW-1185">Reference proteome</keyword>
<name>A0ACB8TY23_9APHY</name>
<proteinExistence type="predicted"/>
<reference evidence="1" key="1">
    <citation type="journal article" date="2021" name="Environ. Microbiol.">
        <title>Gene family expansions and transcriptome signatures uncover fungal adaptations to wood decay.</title>
        <authorList>
            <person name="Hage H."/>
            <person name="Miyauchi S."/>
            <person name="Viragh M."/>
            <person name="Drula E."/>
            <person name="Min B."/>
            <person name="Chaduli D."/>
            <person name="Navarro D."/>
            <person name="Favel A."/>
            <person name="Norest M."/>
            <person name="Lesage-Meessen L."/>
            <person name="Balint B."/>
            <person name="Merenyi Z."/>
            <person name="de Eugenio L."/>
            <person name="Morin E."/>
            <person name="Martinez A.T."/>
            <person name="Baldrian P."/>
            <person name="Stursova M."/>
            <person name="Martinez M.J."/>
            <person name="Novotny C."/>
            <person name="Magnuson J.K."/>
            <person name="Spatafora J.W."/>
            <person name="Maurice S."/>
            <person name="Pangilinan J."/>
            <person name="Andreopoulos W."/>
            <person name="LaButti K."/>
            <person name="Hundley H."/>
            <person name="Na H."/>
            <person name="Kuo A."/>
            <person name="Barry K."/>
            <person name="Lipzen A."/>
            <person name="Henrissat B."/>
            <person name="Riley R."/>
            <person name="Ahrendt S."/>
            <person name="Nagy L.G."/>
            <person name="Grigoriev I.V."/>
            <person name="Martin F."/>
            <person name="Rosso M.N."/>
        </authorList>
    </citation>
    <scope>NUCLEOTIDE SEQUENCE</scope>
    <source>
        <strain evidence="1">CBS 384.51</strain>
    </source>
</reference>
<comment type="caution">
    <text evidence="1">The sequence shown here is derived from an EMBL/GenBank/DDBJ whole genome shotgun (WGS) entry which is preliminary data.</text>
</comment>